<name>A0ABN7SJW3_OIKDI</name>
<sequence>MRTLQYAEAYEIVHRYDKAAGQDHEDFPTMQRILRQMRENPLMSRFEWCTLVKDLCDERLLDDFVKTIDGITQGSDEGSQDMRNSLDPEECVQQEVNQDRSRPQREMQNAAKYHKMKKFFKNDEERERYSILAQGSGAGKDANNFSGNSGQKRKSGSFKRGGKKHKKEGESSQRSDQNKGNQKRPWKSNKKGREGFRPVADQNK</sequence>
<evidence type="ECO:0000313" key="2">
    <source>
        <dbReference type="EMBL" id="CAG5101423.1"/>
    </source>
</evidence>
<gene>
    <name evidence="2" type="ORF">OKIOD_LOCUS8632</name>
</gene>
<protein>
    <submittedName>
        <fullName evidence="2">Oidioi.mRNA.OKI2018_I69.YSR.g17074.t1.cds</fullName>
    </submittedName>
</protein>
<feature type="region of interest" description="Disordered" evidence="1">
    <location>
        <begin position="95"/>
        <end position="119"/>
    </location>
</feature>
<keyword evidence="3" id="KW-1185">Reference proteome</keyword>
<evidence type="ECO:0000313" key="3">
    <source>
        <dbReference type="Proteomes" id="UP001158576"/>
    </source>
</evidence>
<proteinExistence type="predicted"/>
<organism evidence="2 3">
    <name type="scientific">Oikopleura dioica</name>
    <name type="common">Tunicate</name>
    <dbReference type="NCBI Taxonomy" id="34765"/>
    <lineage>
        <taxon>Eukaryota</taxon>
        <taxon>Metazoa</taxon>
        <taxon>Chordata</taxon>
        <taxon>Tunicata</taxon>
        <taxon>Appendicularia</taxon>
        <taxon>Copelata</taxon>
        <taxon>Oikopleuridae</taxon>
        <taxon>Oikopleura</taxon>
    </lineage>
</organism>
<feature type="compositionally biased region" description="Basic residues" evidence="1">
    <location>
        <begin position="151"/>
        <end position="166"/>
    </location>
</feature>
<evidence type="ECO:0000256" key="1">
    <source>
        <dbReference type="SAM" id="MobiDB-lite"/>
    </source>
</evidence>
<dbReference type="Proteomes" id="UP001158576">
    <property type="component" value="Chromosome YSR"/>
</dbReference>
<feature type="region of interest" description="Disordered" evidence="1">
    <location>
        <begin position="133"/>
        <end position="204"/>
    </location>
</feature>
<accession>A0ABN7SJW3</accession>
<reference evidence="2 3" key="1">
    <citation type="submission" date="2021-04" db="EMBL/GenBank/DDBJ databases">
        <authorList>
            <person name="Bliznina A."/>
        </authorList>
    </citation>
    <scope>NUCLEOTIDE SEQUENCE [LARGE SCALE GENOMIC DNA]</scope>
</reference>
<feature type="compositionally biased region" description="Basic and acidic residues" evidence="1">
    <location>
        <begin position="167"/>
        <end position="177"/>
    </location>
</feature>
<dbReference type="EMBL" id="OU015570">
    <property type="protein sequence ID" value="CAG5101423.1"/>
    <property type="molecule type" value="Genomic_DNA"/>
</dbReference>
<feature type="compositionally biased region" description="Basic residues" evidence="1">
    <location>
        <begin position="181"/>
        <end position="190"/>
    </location>
</feature>